<keyword evidence="1" id="KW-0175">Coiled coil</keyword>
<evidence type="ECO:0000256" key="1">
    <source>
        <dbReference type="SAM" id="Coils"/>
    </source>
</evidence>
<proteinExistence type="predicted"/>
<organism evidence="2 3">
    <name type="scientific">Lentzea tibetensis</name>
    <dbReference type="NCBI Taxonomy" id="2591470"/>
    <lineage>
        <taxon>Bacteria</taxon>
        <taxon>Bacillati</taxon>
        <taxon>Actinomycetota</taxon>
        <taxon>Actinomycetes</taxon>
        <taxon>Pseudonocardiales</taxon>
        <taxon>Pseudonocardiaceae</taxon>
        <taxon>Lentzea</taxon>
    </lineage>
</organism>
<dbReference type="AlphaFoldDB" id="A0A563ERA1"/>
<dbReference type="OrthoDB" id="3698479at2"/>
<accession>A0A563ERA1</accession>
<dbReference type="RefSeq" id="WP_146353850.1">
    <property type="nucleotide sequence ID" value="NZ_VOBR01000013.1"/>
</dbReference>
<keyword evidence="3" id="KW-1185">Reference proteome</keyword>
<reference evidence="2 3" key="1">
    <citation type="submission" date="2019-07" db="EMBL/GenBank/DDBJ databases">
        <title>Lentzea xizangensis sp. nov., isolated from Qinghai-Tibetan Plateau Soils.</title>
        <authorList>
            <person name="Huang J."/>
        </authorList>
    </citation>
    <scope>NUCLEOTIDE SEQUENCE [LARGE SCALE GENOMIC DNA]</scope>
    <source>
        <strain evidence="2 3">FXJ1.1311</strain>
    </source>
</reference>
<comment type="caution">
    <text evidence="2">The sequence shown here is derived from an EMBL/GenBank/DDBJ whole genome shotgun (WGS) entry which is preliminary data.</text>
</comment>
<dbReference type="EMBL" id="VOBR01000013">
    <property type="protein sequence ID" value="TWP50227.1"/>
    <property type="molecule type" value="Genomic_DNA"/>
</dbReference>
<protein>
    <submittedName>
        <fullName evidence="2">Uncharacterized protein</fullName>
    </submittedName>
</protein>
<sequence length="579" mass="63854">MTYRGFDAELLEQLDDSHRTYLLQHVLRAIEPASMLSKHVSSAGGLATELPRLAAARRSHERRGQPQARLLGRLGDQADRSVAELTALWPGNPLAGGIPDALDALLPDVERFLTDEFLVAWEHDPGWPKLVRLGDELACLVATTGRDPETLQRDLTNVARGHGDAAAFLDALLPPHRAYQVACVVRGAEHLDELAAFEPTARQEPLKHAHRLGFGPATQRLRAFLDGVEPGGCVVIIETRAPDKPSAARMVRRRLTELLDQYVAGHRLLTLALHPETVVCRAGELDTLRFRVPVGNTTRARPLVLGAPDELLGALRMAHQARATDSPTTAIALAWSALEACGVERDPLAKALALQVLRQQVADTRHLVHQSVTAFERTARKRAARADAVLRSLTGDHPEVGARRAEALRRKADADAEVARIEAELVAALDRIAEEAPVDAFHNVVDLNAWFRMLRRGEELVPRLHPLARRQVAEWRDAVAGEWLECQRHRLLRVLDAVYATRNQSLHSGVFRAEGDTVLGVGAVMVVDLTLEVLGNWYRRSRTDRAPSAVIRRLAARYDAVGGFDELDLVRLTSPREGE</sequence>
<dbReference type="Proteomes" id="UP000316639">
    <property type="component" value="Unassembled WGS sequence"/>
</dbReference>
<evidence type="ECO:0000313" key="3">
    <source>
        <dbReference type="Proteomes" id="UP000316639"/>
    </source>
</evidence>
<name>A0A563ERA1_9PSEU</name>
<gene>
    <name evidence="2" type="ORF">FKR81_21185</name>
</gene>
<feature type="coiled-coil region" evidence="1">
    <location>
        <begin position="404"/>
        <end position="431"/>
    </location>
</feature>
<evidence type="ECO:0000313" key="2">
    <source>
        <dbReference type="EMBL" id="TWP50227.1"/>
    </source>
</evidence>